<name>A0A1L3ZSR7_9SPHN</name>
<dbReference type="PRINTS" id="PR00081">
    <property type="entry name" value="GDHRDH"/>
</dbReference>
<dbReference type="PANTHER" id="PTHR45024">
    <property type="entry name" value="DEHYDROGENASES, SHORT CHAIN"/>
    <property type="match status" value="1"/>
</dbReference>
<protein>
    <recommendedName>
        <fullName evidence="6">Short-chain dehydrogenase</fullName>
    </recommendedName>
</protein>
<dbReference type="SUPFAM" id="SSF51735">
    <property type="entry name" value="NAD(P)-binding Rossmann-fold domains"/>
    <property type="match status" value="1"/>
</dbReference>
<dbReference type="Pfam" id="PF00106">
    <property type="entry name" value="adh_short"/>
    <property type="match status" value="1"/>
</dbReference>
<gene>
    <name evidence="4" type="ORF">BSL82_04485</name>
</gene>
<dbReference type="GO" id="GO:0016491">
    <property type="term" value="F:oxidoreductase activity"/>
    <property type="evidence" value="ECO:0007669"/>
    <property type="project" value="UniProtKB-KW"/>
</dbReference>
<dbReference type="InterPro" id="IPR036291">
    <property type="entry name" value="NAD(P)-bd_dom_sf"/>
</dbReference>
<keyword evidence="2" id="KW-0560">Oxidoreductase</keyword>
<dbReference type="RefSeq" id="WP_072596218.1">
    <property type="nucleotide sequence ID" value="NZ_CP018221.1"/>
</dbReference>
<dbReference type="AlphaFoldDB" id="A0A1L3ZSR7"/>
<dbReference type="InterPro" id="IPR051687">
    <property type="entry name" value="Peroxisomal_Beta-Oxidation"/>
</dbReference>
<dbReference type="PRINTS" id="PR00080">
    <property type="entry name" value="SDRFAMILY"/>
</dbReference>
<accession>A0A1L3ZSR7</accession>
<dbReference type="STRING" id="1921510.BSL82_04485"/>
<evidence type="ECO:0008006" key="6">
    <source>
        <dbReference type="Google" id="ProtNLM"/>
    </source>
</evidence>
<evidence type="ECO:0000313" key="4">
    <source>
        <dbReference type="EMBL" id="API58658.1"/>
    </source>
</evidence>
<evidence type="ECO:0000256" key="2">
    <source>
        <dbReference type="ARBA" id="ARBA00023002"/>
    </source>
</evidence>
<comment type="similarity">
    <text evidence="1 3">Belongs to the short-chain dehydrogenases/reductases (SDR) family.</text>
</comment>
<evidence type="ECO:0000256" key="3">
    <source>
        <dbReference type="RuleBase" id="RU000363"/>
    </source>
</evidence>
<reference evidence="5" key="1">
    <citation type="submission" date="2016-11" db="EMBL/GenBank/DDBJ databases">
        <title>Complete Genome Sequence of alachlor-degrading Sphingomonas sp. strain JJ-A5.</title>
        <authorList>
            <person name="Lee H."/>
            <person name="Ka J.-O."/>
        </authorList>
    </citation>
    <scope>NUCLEOTIDE SEQUENCE [LARGE SCALE GENOMIC DNA]</scope>
    <source>
        <strain evidence="5">JJ-A5</strain>
    </source>
</reference>
<evidence type="ECO:0000256" key="1">
    <source>
        <dbReference type="ARBA" id="ARBA00006484"/>
    </source>
</evidence>
<dbReference type="Proteomes" id="UP000182063">
    <property type="component" value="Chromosome"/>
</dbReference>
<keyword evidence="5" id="KW-1185">Reference proteome</keyword>
<dbReference type="PANTHER" id="PTHR45024:SF2">
    <property type="entry name" value="SCP2 DOMAIN-CONTAINING PROTEIN"/>
    <property type="match status" value="1"/>
</dbReference>
<proteinExistence type="inferred from homology"/>
<organism evidence="4 5">
    <name type="scientific">Tardibacter chloracetimidivorans</name>
    <dbReference type="NCBI Taxonomy" id="1921510"/>
    <lineage>
        <taxon>Bacteria</taxon>
        <taxon>Pseudomonadati</taxon>
        <taxon>Pseudomonadota</taxon>
        <taxon>Alphaproteobacteria</taxon>
        <taxon>Sphingomonadales</taxon>
        <taxon>Sphingomonadaceae</taxon>
        <taxon>Tardibacter</taxon>
    </lineage>
</organism>
<evidence type="ECO:0000313" key="5">
    <source>
        <dbReference type="Proteomes" id="UP000182063"/>
    </source>
</evidence>
<dbReference type="Gene3D" id="3.40.50.720">
    <property type="entry name" value="NAD(P)-binding Rossmann-like Domain"/>
    <property type="match status" value="1"/>
</dbReference>
<dbReference type="EMBL" id="CP018221">
    <property type="protein sequence ID" value="API58658.1"/>
    <property type="molecule type" value="Genomic_DNA"/>
</dbReference>
<dbReference type="OrthoDB" id="9804774at2"/>
<dbReference type="PROSITE" id="PS00061">
    <property type="entry name" value="ADH_SHORT"/>
    <property type="match status" value="1"/>
</dbReference>
<sequence>MTSSAEKRLRFDDQVAIVTGAGRGIGREYSLYLADRGAAVLVNDLARDEHGEEQAGPADEVVQEILKRGGRAVAHVASVATAEGAASIVSAALSAFGRIDILINNAGFNRHASFADVSIEDYQSALDVHLLGTVRVTSAAWAELSKRNGRVVNTVSEGMLGSTALIAYGAAKGAVFGFSQNLALEGAKLGIKVNCISPRAFTRMSEDSFGPSALGLPKATIEEFRSTMPASMIAPVMAFLAHSSCPLNGEVLCTGGGQVSRLAMVESRGYSQANLTIEDVSDHLDEILQVSDCVIRGASWTPS</sequence>
<dbReference type="KEGG" id="sphj:BSL82_04485"/>
<dbReference type="InterPro" id="IPR002347">
    <property type="entry name" value="SDR_fam"/>
</dbReference>
<dbReference type="InterPro" id="IPR020904">
    <property type="entry name" value="Sc_DH/Rdtase_CS"/>
</dbReference>